<feature type="signal peptide" evidence="1">
    <location>
        <begin position="1"/>
        <end position="26"/>
    </location>
</feature>
<keyword evidence="4" id="KW-1185">Reference proteome</keyword>
<evidence type="ECO:0000313" key="4">
    <source>
        <dbReference type="Proteomes" id="UP000444316"/>
    </source>
</evidence>
<sequence>MTIALPRFLPSLALAATLALGNFAHAHPVTGDPSRYVTTQLAVQGAVEHTLTLGVAELRQLAQRYPGDATVKLQHGSAGASSKLSGVRLRDVLAQASVISKDHNDVKKTVIIATASDGYAVVFSWSELFNSPLGDGVLVVLDKDGAALGDDEGRIALISAQDLRTGPRHVKWLQRIDVKKIVE</sequence>
<dbReference type="RefSeq" id="WP_161034413.1">
    <property type="nucleotide sequence ID" value="NZ_WWCL01000001.1"/>
</dbReference>
<dbReference type="InterPro" id="IPR036374">
    <property type="entry name" value="OxRdtase_Mopterin-bd_sf"/>
</dbReference>
<evidence type="ECO:0000256" key="1">
    <source>
        <dbReference type="SAM" id="SignalP"/>
    </source>
</evidence>
<name>A0A845HUW5_9BURK</name>
<dbReference type="InterPro" id="IPR000572">
    <property type="entry name" value="OxRdtase_Mopterin-bd_dom"/>
</dbReference>
<protein>
    <submittedName>
        <fullName evidence="3">Molybdopterin-dependent oxidoreductase</fullName>
    </submittedName>
</protein>
<dbReference type="Pfam" id="PF00174">
    <property type="entry name" value="Oxidored_molyb"/>
    <property type="match status" value="1"/>
</dbReference>
<feature type="chain" id="PRO_5032905301" evidence="1">
    <location>
        <begin position="27"/>
        <end position="183"/>
    </location>
</feature>
<reference evidence="3" key="1">
    <citation type="submission" date="2019-12" db="EMBL/GenBank/DDBJ databases">
        <title>Novel species isolated from a subtropical stream in China.</title>
        <authorList>
            <person name="Lu H."/>
        </authorList>
    </citation>
    <scope>NUCLEOTIDE SEQUENCE [LARGE SCALE GENOMIC DNA]</scope>
    <source>
        <strain evidence="3">FT93W</strain>
    </source>
</reference>
<proteinExistence type="predicted"/>
<dbReference type="EMBL" id="WWCL01000001">
    <property type="protein sequence ID" value="MYN44819.1"/>
    <property type="molecule type" value="Genomic_DNA"/>
</dbReference>
<evidence type="ECO:0000259" key="2">
    <source>
        <dbReference type="Pfam" id="PF00174"/>
    </source>
</evidence>
<feature type="domain" description="Oxidoreductase molybdopterin-binding" evidence="2">
    <location>
        <begin position="39"/>
        <end position="179"/>
    </location>
</feature>
<keyword evidence="1" id="KW-0732">Signal</keyword>
<dbReference type="AlphaFoldDB" id="A0A845HUW5"/>
<comment type="caution">
    <text evidence="3">The sequence shown here is derived from an EMBL/GenBank/DDBJ whole genome shotgun (WGS) entry which is preliminary data.</text>
</comment>
<gene>
    <name evidence="3" type="ORF">GTP23_06990</name>
</gene>
<organism evidence="3 4">
    <name type="scientific">Duganella fentianensis</name>
    <dbReference type="NCBI Taxonomy" id="2692177"/>
    <lineage>
        <taxon>Bacteria</taxon>
        <taxon>Pseudomonadati</taxon>
        <taxon>Pseudomonadota</taxon>
        <taxon>Betaproteobacteria</taxon>
        <taxon>Burkholderiales</taxon>
        <taxon>Oxalobacteraceae</taxon>
        <taxon>Telluria group</taxon>
        <taxon>Duganella</taxon>
    </lineage>
</organism>
<dbReference type="Gene3D" id="3.90.420.10">
    <property type="entry name" value="Oxidoreductase, molybdopterin-binding domain"/>
    <property type="match status" value="1"/>
</dbReference>
<dbReference type="Proteomes" id="UP000444316">
    <property type="component" value="Unassembled WGS sequence"/>
</dbReference>
<dbReference type="SUPFAM" id="SSF56524">
    <property type="entry name" value="Oxidoreductase molybdopterin-binding domain"/>
    <property type="match status" value="1"/>
</dbReference>
<evidence type="ECO:0000313" key="3">
    <source>
        <dbReference type="EMBL" id="MYN44819.1"/>
    </source>
</evidence>
<accession>A0A845HUW5</accession>